<dbReference type="Proteomes" id="UP000218160">
    <property type="component" value="Chromosome 2"/>
</dbReference>
<evidence type="ECO:0000313" key="1">
    <source>
        <dbReference type="EMBL" id="ATF10458.1"/>
    </source>
</evidence>
<keyword evidence="2" id="KW-1185">Reference proteome</keyword>
<reference evidence="2" key="1">
    <citation type="submission" date="2017-04" db="EMBL/GenBank/DDBJ databases">
        <title>Genome evolution of the luminous symbionts of deep sea anglerfish.</title>
        <authorList>
            <person name="Hendry T.A."/>
        </authorList>
    </citation>
    <scope>NUCLEOTIDE SEQUENCE [LARGE SCALE GENOMIC DNA]</scope>
</reference>
<protein>
    <submittedName>
        <fullName evidence="1">Uncharacterized protein</fullName>
    </submittedName>
</protein>
<accession>A0A291BBR2</accession>
<dbReference type="KEGG" id="elux:BTN50_2049"/>
<organism evidence="1 2">
    <name type="scientific">Candidatus Enterovibrio altilux</name>
    <dbReference type="NCBI Taxonomy" id="1927128"/>
    <lineage>
        <taxon>Bacteria</taxon>
        <taxon>Pseudomonadati</taxon>
        <taxon>Pseudomonadota</taxon>
        <taxon>Gammaproteobacteria</taxon>
        <taxon>Vibrionales</taxon>
        <taxon>Vibrionaceae</taxon>
        <taxon>Enterovibrio</taxon>
    </lineage>
</organism>
<evidence type="ECO:0000313" key="2">
    <source>
        <dbReference type="Proteomes" id="UP000218160"/>
    </source>
</evidence>
<name>A0A291BBR2_9GAMM</name>
<proteinExistence type="predicted"/>
<sequence length="43" mass="5036">MKYQAIMLTTPDNITKLFALSEWFQSSHQDKKILLGNEVIRIL</sequence>
<dbReference type="EMBL" id="CP020663">
    <property type="protein sequence ID" value="ATF10458.1"/>
    <property type="molecule type" value="Genomic_DNA"/>
</dbReference>
<dbReference type="AlphaFoldDB" id="A0A291BBR2"/>
<gene>
    <name evidence="1" type="ORF">BTN50_2049</name>
</gene>